<dbReference type="GO" id="GO:0140359">
    <property type="term" value="F:ABC-type transporter activity"/>
    <property type="evidence" value="ECO:0007669"/>
    <property type="project" value="InterPro"/>
</dbReference>
<dbReference type="PANTHER" id="PTHR19229">
    <property type="entry name" value="ATP-BINDING CASSETTE TRANSPORTER SUBFAMILY A ABCA"/>
    <property type="match status" value="1"/>
</dbReference>
<dbReference type="InterPro" id="IPR026082">
    <property type="entry name" value="ABCA"/>
</dbReference>
<keyword evidence="2" id="KW-0677">Repeat</keyword>
<proteinExistence type="predicted"/>
<evidence type="ECO:0000313" key="3">
    <source>
        <dbReference type="EMBL" id="RZC00573.1"/>
    </source>
</evidence>
<evidence type="ECO:0000256" key="1">
    <source>
        <dbReference type="ARBA" id="ARBA00022448"/>
    </source>
</evidence>
<feature type="non-terminal residue" evidence="3">
    <location>
        <position position="1"/>
    </location>
</feature>
<reference evidence="3 4" key="1">
    <citation type="submission" date="2017-03" db="EMBL/GenBank/DDBJ databases">
        <title>Genome of the blue death feigning beetle - Asbolus verrucosus.</title>
        <authorList>
            <person name="Rider S.D."/>
        </authorList>
    </citation>
    <scope>NUCLEOTIDE SEQUENCE [LARGE SCALE GENOMIC DNA]</scope>
    <source>
        <strain evidence="3">Butters</strain>
        <tissue evidence="3">Head and leg muscle</tissue>
    </source>
</reference>
<dbReference type="EMBL" id="QDEB01105891">
    <property type="protein sequence ID" value="RZC00573.1"/>
    <property type="molecule type" value="Genomic_DNA"/>
</dbReference>
<dbReference type="STRING" id="1661398.A0A482VFF9"/>
<dbReference type="GO" id="GO:0005319">
    <property type="term" value="F:lipid transporter activity"/>
    <property type="evidence" value="ECO:0007669"/>
    <property type="project" value="TreeGrafter"/>
</dbReference>
<keyword evidence="4" id="KW-1185">Reference proteome</keyword>
<dbReference type="Proteomes" id="UP000292052">
    <property type="component" value="Unassembled WGS sequence"/>
</dbReference>
<keyword evidence="1" id="KW-0813">Transport</keyword>
<evidence type="ECO:0000313" key="4">
    <source>
        <dbReference type="Proteomes" id="UP000292052"/>
    </source>
</evidence>
<organism evidence="3 4">
    <name type="scientific">Asbolus verrucosus</name>
    <name type="common">Desert ironclad beetle</name>
    <dbReference type="NCBI Taxonomy" id="1661398"/>
    <lineage>
        <taxon>Eukaryota</taxon>
        <taxon>Metazoa</taxon>
        <taxon>Ecdysozoa</taxon>
        <taxon>Arthropoda</taxon>
        <taxon>Hexapoda</taxon>
        <taxon>Insecta</taxon>
        <taxon>Pterygota</taxon>
        <taxon>Neoptera</taxon>
        <taxon>Endopterygota</taxon>
        <taxon>Coleoptera</taxon>
        <taxon>Polyphaga</taxon>
        <taxon>Cucujiformia</taxon>
        <taxon>Tenebrionidae</taxon>
        <taxon>Pimeliinae</taxon>
        <taxon>Asbolus</taxon>
    </lineage>
</organism>
<evidence type="ECO:0000256" key="2">
    <source>
        <dbReference type="ARBA" id="ARBA00022737"/>
    </source>
</evidence>
<dbReference type="GO" id="GO:0016020">
    <property type="term" value="C:membrane"/>
    <property type="evidence" value="ECO:0007669"/>
    <property type="project" value="InterPro"/>
</dbReference>
<dbReference type="AlphaFoldDB" id="A0A482VFF9"/>
<dbReference type="OrthoDB" id="6512918at2759"/>
<dbReference type="PANTHER" id="PTHR19229:SF36">
    <property type="entry name" value="ATP-BINDING CASSETTE SUB-FAMILY A MEMBER 2"/>
    <property type="match status" value="1"/>
</dbReference>
<accession>A0A482VFF9</accession>
<sequence>LTAMEHLQFFAMLKGKSGDEAKQEAKYMLQTFKIDENAMACTLSGGMKRKLCLGMALVGDSKVIF</sequence>
<gene>
    <name evidence="3" type="ORF">BDFB_004536</name>
</gene>
<comment type="caution">
    <text evidence="3">The sequence shown here is derived from an EMBL/GenBank/DDBJ whole genome shotgun (WGS) entry which is preliminary data.</text>
</comment>
<dbReference type="InterPro" id="IPR027417">
    <property type="entry name" value="P-loop_NTPase"/>
</dbReference>
<protein>
    <submittedName>
        <fullName evidence="3">ABC tran domain containing protein</fullName>
    </submittedName>
</protein>
<name>A0A482VFF9_ASBVE</name>
<dbReference type="Gene3D" id="3.40.50.300">
    <property type="entry name" value="P-loop containing nucleotide triphosphate hydrolases"/>
    <property type="match status" value="1"/>
</dbReference>
<dbReference type="SUPFAM" id="SSF52540">
    <property type="entry name" value="P-loop containing nucleoside triphosphate hydrolases"/>
    <property type="match status" value="1"/>
</dbReference>